<evidence type="ECO:0000256" key="10">
    <source>
        <dbReference type="ARBA" id="ARBA00060880"/>
    </source>
</evidence>
<feature type="compositionally biased region" description="Low complexity" evidence="13">
    <location>
        <begin position="94"/>
        <end position="105"/>
    </location>
</feature>
<evidence type="ECO:0000256" key="6">
    <source>
        <dbReference type="ARBA" id="ARBA00022837"/>
    </source>
</evidence>
<keyword evidence="5" id="KW-0862">Zinc</keyword>
<dbReference type="Gene3D" id="1.10.400.10">
    <property type="entry name" value="GI Alpha 1, domain 2-like"/>
    <property type="match status" value="1"/>
</dbReference>
<dbReference type="InterPro" id="IPR053057">
    <property type="entry name" value="XLG_GTP-binding"/>
</dbReference>
<feature type="compositionally biased region" description="Basic and acidic residues" evidence="13">
    <location>
        <begin position="69"/>
        <end position="90"/>
    </location>
</feature>
<dbReference type="InterPro" id="IPR027417">
    <property type="entry name" value="P-loop_NTPase"/>
</dbReference>
<evidence type="ECO:0000256" key="8">
    <source>
        <dbReference type="ARBA" id="ARBA00023224"/>
    </source>
</evidence>
<dbReference type="GO" id="GO:0005634">
    <property type="term" value="C:nucleus"/>
    <property type="evidence" value="ECO:0007669"/>
    <property type="project" value="UniProtKB-SubCell"/>
</dbReference>
<dbReference type="InterPro" id="IPR011025">
    <property type="entry name" value="GproteinA_insert"/>
</dbReference>
<evidence type="ECO:0000256" key="2">
    <source>
        <dbReference type="ARBA" id="ARBA00022723"/>
    </source>
</evidence>
<dbReference type="SUPFAM" id="SSF47895">
    <property type="entry name" value="Transducin (alpha subunit), insertion domain"/>
    <property type="match status" value="1"/>
</dbReference>
<name>A0AAW1Y281_RUBAR</name>
<evidence type="ECO:0000256" key="13">
    <source>
        <dbReference type="SAM" id="MobiDB-lite"/>
    </source>
</evidence>
<protein>
    <recommendedName>
        <fullName evidence="16">Extra-large guanine nucleotide-binding protein 1-like</fullName>
    </recommendedName>
</protein>
<evidence type="ECO:0000256" key="12">
    <source>
        <dbReference type="PIRSR" id="PIRSR601019-2"/>
    </source>
</evidence>
<dbReference type="FunFam" id="3.40.50.300:FF:000720">
    <property type="entry name" value="Guanine nucleotide-binding protein G(k) subunit alpha"/>
    <property type="match status" value="1"/>
</dbReference>
<evidence type="ECO:0000256" key="5">
    <source>
        <dbReference type="ARBA" id="ARBA00022833"/>
    </source>
</evidence>
<organism evidence="14 15">
    <name type="scientific">Rubus argutus</name>
    <name type="common">Southern blackberry</name>
    <dbReference type="NCBI Taxonomy" id="59490"/>
    <lineage>
        <taxon>Eukaryota</taxon>
        <taxon>Viridiplantae</taxon>
        <taxon>Streptophyta</taxon>
        <taxon>Embryophyta</taxon>
        <taxon>Tracheophyta</taxon>
        <taxon>Spermatophyta</taxon>
        <taxon>Magnoliopsida</taxon>
        <taxon>eudicotyledons</taxon>
        <taxon>Gunneridae</taxon>
        <taxon>Pentapetalae</taxon>
        <taxon>rosids</taxon>
        <taxon>fabids</taxon>
        <taxon>Rosales</taxon>
        <taxon>Rosaceae</taxon>
        <taxon>Rosoideae</taxon>
        <taxon>Rosoideae incertae sedis</taxon>
        <taxon>Rubus</taxon>
    </lineage>
</organism>
<dbReference type="PANTHER" id="PTHR36486:SF4">
    <property type="entry name" value="PH DOMAIN-CONTAINING PROTEIN"/>
    <property type="match status" value="1"/>
</dbReference>
<feature type="region of interest" description="Disordered" evidence="13">
    <location>
        <begin position="65"/>
        <end position="105"/>
    </location>
</feature>
<evidence type="ECO:0000256" key="3">
    <source>
        <dbReference type="ARBA" id="ARBA00022741"/>
    </source>
</evidence>
<comment type="caution">
    <text evidence="14">The sequence shown here is derived from an EMBL/GenBank/DDBJ whole genome shotgun (WGS) entry which is preliminary data.</text>
</comment>
<sequence>MAALMRKLSHAVASKEYQGPPVGYEIPHAFPIDIHQIPTAAPVSSSTLLHNLSLPIIQPIAKSSQNKNPRIESKLGDEARTVLSSNEEKGVSTLSDGVGSSGELGSESLEGELELADDGREGVGFQSYMSPGSSESCLSSRSLSSEVFSGKEEDGVDEIVPHHVKRPSIVTFRDPGSNDIVVQEIEFTASDREESVEVRPRAERNGKKGSCYRCGKGNKFTEKEVCIVCGAKYCFDCVLKAMGSMPEGRKCVTCIHYGIDESRRGSIGKSSRMLKRLLTKSQVEVIMKAEKSCQANQLPGNLVFVNDQPLTSEELARLQGCRNPPKKLKPGYYWYDNVSGFWGKEGYKPCQVISPQLHIGGNLQRNASNGDTNILINNREITRLEAFMLQMAGVPCEGKIHYWVSADGSYQEEGMNNVKGRIWDKKTKLVCTLLSLPIPTESTNPPAEEVPSNLIKVKLLNKLLLVGYHKSGTSTIFKQSIYLWWKSVDDRQLTLEADYNLVCIALCLHNTYERQNIKFMIQSRLYYYLGILLEGREWFEEESLVENRKGEYLDEPGLSGNTSQLDSKTTYAIGPRLKSFADWLIKAMVSGTLEAIFPAATREYAPSVEELWKDPAIQATYNRRNELEMLPRQATYFLNRAVEISRTDYEPSDTDILYAEGITSSNSLNSMEFSFNRSSEQSNLDSFYQHNPLQRYQLIRVHSLGGNCKLLEMFEDVDMVVFCVALTDYDEFCEDASGGSINKMMASKQLFESIVTHPEFDQKHFLLILNKFDLLEEKIDQVPLTQCEWFNDFNPATSHNPNTSNNNTNNPTLAHRAFQYIAMKFKRLFHTQTDRKLFVSLVTALEPDTVDEALRYASEILRCDEELPKLIQEFSSASIDASSTA</sequence>
<dbReference type="Proteomes" id="UP001457282">
    <property type="component" value="Unassembled WGS sequence"/>
</dbReference>
<evidence type="ECO:0008006" key="16">
    <source>
        <dbReference type="Google" id="ProtNLM"/>
    </source>
</evidence>
<accession>A0AAW1Y281</accession>
<keyword evidence="15" id="KW-1185">Reference proteome</keyword>
<evidence type="ECO:0000256" key="11">
    <source>
        <dbReference type="PIRSR" id="PIRSR601019-1"/>
    </source>
</evidence>
<dbReference type="SUPFAM" id="SSF52540">
    <property type="entry name" value="P-loop containing nucleoside triphosphate hydrolases"/>
    <property type="match status" value="1"/>
</dbReference>
<proteinExistence type="inferred from homology"/>
<dbReference type="PROSITE" id="PS51882">
    <property type="entry name" value="G_ALPHA"/>
    <property type="match status" value="1"/>
</dbReference>
<keyword evidence="12" id="KW-0460">Magnesium</keyword>
<dbReference type="GO" id="GO:0007186">
    <property type="term" value="P:G protein-coupled receptor signaling pathway"/>
    <property type="evidence" value="ECO:0007669"/>
    <property type="project" value="InterPro"/>
</dbReference>
<comment type="similarity">
    <text evidence="10">Belongs to the G-alpha family. XLG subfamily.</text>
</comment>
<dbReference type="PRINTS" id="PR00318">
    <property type="entry name" value="GPROTEINA"/>
</dbReference>
<dbReference type="EMBL" id="JBEDUW010000002">
    <property type="protein sequence ID" value="KAK9942269.1"/>
    <property type="molecule type" value="Genomic_DNA"/>
</dbReference>
<dbReference type="GO" id="GO:0008270">
    <property type="term" value="F:zinc ion binding"/>
    <property type="evidence" value="ECO:0007669"/>
    <property type="project" value="UniProtKB-KW"/>
</dbReference>
<dbReference type="InterPro" id="IPR011011">
    <property type="entry name" value="Znf_FYVE_PHD"/>
</dbReference>
<dbReference type="FunFam" id="1.10.400.10:FF:000005">
    <property type="entry name" value="Extra-large guanine nucleotide-binding protein 3"/>
    <property type="match status" value="1"/>
</dbReference>
<keyword evidence="6" id="KW-0106">Calcium</keyword>
<keyword evidence="2 12" id="KW-0479">Metal-binding</keyword>
<reference evidence="14 15" key="1">
    <citation type="journal article" date="2023" name="G3 (Bethesda)">
        <title>A chromosome-length genome assembly and annotation of blackberry (Rubus argutus, cv. 'Hillquist').</title>
        <authorList>
            <person name="Bruna T."/>
            <person name="Aryal R."/>
            <person name="Dudchenko O."/>
            <person name="Sargent D.J."/>
            <person name="Mead D."/>
            <person name="Buti M."/>
            <person name="Cavallini A."/>
            <person name="Hytonen T."/>
            <person name="Andres J."/>
            <person name="Pham M."/>
            <person name="Weisz D."/>
            <person name="Mascagni F."/>
            <person name="Usai G."/>
            <person name="Natali L."/>
            <person name="Bassil N."/>
            <person name="Fernandez G.E."/>
            <person name="Lomsadze A."/>
            <person name="Armour M."/>
            <person name="Olukolu B."/>
            <person name="Poorten T."/>
            <person name="Britton C."/>
            <person name="Davik J."/>
            <person name="Ashrafi H."/>
            <person name="Aiden E.L."/>
            <person name="Borodovsky M."/>
            <person name="Worthington M."/>
        </authorList>
    </citation>
    <scope>NUCLEOTIDE SEQUENCE [LARGE SCALE GENOMIC DNA]</scope>
    <source>
        <strain evidence="14">PI 553951</strain>
    </source>
</reference>
<gene>
    <name evidence="14" type="ORF">M0R45_007944</name>
</gene>
<evidence type="ECO:0000256" key="9">
    <source>
        <dbReference type="ARBA" id="ARBA00023242"/>
    </source>
</evidence>
<keyword evidence="8" id="KW-0807">Transducer</keyword>
<keyword evidence="7 11" id="KW-0342">GTP-binding</keyword>
<dbReference type="PANTHER" id="PTHR36486">
    <property type="entry name" value="OS01G0977800 PROTEIN"/>
    <property type="match status" value="1"/>
</dbReference>
<feature type="binding site" evidence="11">
    <location>
        <begin position="685"/>
        <end position="689"/>
    </location>
    <ligand>
        <name>GTP</name>
        <dbReference type="ChEBI" id="CHEBI:37565"/>
    </ligand>
</feature>
<evidence type="ECO:0000313" key="15">
    <source>
        <dbReference type="Proteomes" id="UP001457282"/>
    </source>
</evidence>
<dbReference type="InterPro" id="IPR001019">
    <property type="entry name" value="Gprotein_alpha_su"/>
</dbReference>
<dbReference type="SMART" id="SM00275">
    <property type="entry name" value="G_alpha"/>
    <property type="match status" value="1"/>
</dbReference>
<feature type="binding site" evidence="12">
    <location>
        <position position="665"/>
    </location>
    <ligand>
        <name>Mg(2+)</name>
        <dbReference type="ChEBI" id="CHEBI:18420"/>
    </ligand>
</feature>
<keyword evidence="9" id="KW-0539">Nucleus</keyword>
<evidence type="ECO:0000313" key="14">
    <source>
        <dbReference type="EMBL" id="KAK9942269.1"/>
    </source>
</evidence>
<dbReference type="Pfam" id="PF00503">
    <property type="entry name" value="G-alpha"/>
    <property type="match status" value="1"/>
</dbReference>
<keyword evidence="3 11" id="KW-0547">Nucleotide-binding</keyword>
<evidence type="ECO:0000256" key="1">
    <source>
        <dbReference type="ARBA" id="ARBA00004123"/>
    </source>
</evidence>
<evidence type="ECO:0000256" key="4">
    <source>
        <dbReference type="ARBA" id="ARBA00022771"/>
    </source>
</evidence>
<dbReference type="GO" id="GO:0031683">
    <property type="term" value="F:G-protein beta/gamma-subunit complex binding"/>
    <property type="evidence" value="ECO:0007669"/>
    <property type="project" value="InterPro"/>
</dbReference>
<dbReference type="AlphaFoldDB" id="A0AAW1Y281"/>
<dbReference type="SUPFAM" id="SSF57903">
    <property type="entry name" value="FYVE/PHD zinc finger"/>
    <property type="match status" value="1"/>
</dbReference>
<dbReference type="GO" id="GO:0003924">
    <property type="term" value="F:GTPase activity"/>
    <property type="evidence" value="ECO:0007669"/>
    <property type="project" value="InterPro"/>
</dbReference>
<dbReference type="Gene3D" id="3.40.50.300">
    <property type="entry name" value="P-loop containing nucleotide triphosphate hydrolases"/>
    <property type="match status" value="1"/>
</dbReference>
<comment type="subcellular location">
    <subcellularLocation>
        <location evidence="1">Nucleus</location>
    </subcellularLocation>
</comment>
<evidence type="ECO:0000256" key="7">
    <source>
        <dbReference type="ARBA" id="ARBA00023134"/>
    </source>
</evidence>
<feature type="binding site" evidence="11">
    <location>
        <begin position="770"/>
        <end position="773"/>
    </location>
    <ligand>
        <name>GTP</name>
        <dbReference type="ChEBI" id="CHEBI:37565"/>
    </ligand>
</feature>
<keyword evidence="4" id="KW-0863">Zinc-finger</keyword>
<feature type="binding site" evidence="11">
    <location>
        <position position="844"/>
    </location>
    <ligand>
        <name>GTP</name>
        <dbReference type="ChEBI" id="CHEBI:37565"/>
    </ligand>
</feature>
<dbReference type="GO" id="GO:0005525">
    <property type="term" value="F:GTP binding"/>
    <property type="evidence" value="ECO:0007669"/>
    <property type="project" value="UniProtKB-KW"/>
</dbReference>